<feature type="region of interest" description="Disordered" evidence="1">
    <location>
        <begin position="482"/>
        <end position="560"/>
    </location>
</feature>
<feature type="region of interest" description="Disordered" evidence="1">
    <location>
        <begin position="243"/>
        <end position="312"/>
    </location>
</feature>
<evidence type="ECO:0000313" key="3">
    <source>
        <dbReference type="Proteomes" id="UP000736335"/>
    </source>
</evidence>
<name>A0A9P6L1K5_9AGAM</name>
<evidence type="ECO:0000313" key="2">
    <source>
        <dbReference type="EMBL" id="KAF9778160.1"/>
    </source>
</evidence>
<feature type="compositionally biased region" description="Acidic residues" evidence="1">
    <location>
        <begin position="263"/>
        <end position="272"/>
    </location>
</feature>
<keyword evidence="3" id="KW-1185">Reference proteome</keyword>
<evidence type="ECO:0000256" key="1">
    <source>
        <dbReference type="SAM" id="MobiDB-lite"/>
    </source>
</evidence>
<dbReference type="AlphaFoldDB" id="A0A9P6L1K5"/>
<accession>A0A9P6L1K5</accession>
<comment type="caution">
    <text evidence="2">The sequence shown here is derived from an EMBL/GenBank/DDBJ whole genome shotgun (WGS) entry which is preliminary data.</text>
</comment>
<protein>
    <submittedName>
        <fullName evidence="2">Uncharacterized protein</fullName>
    </submittedName>
</protein>
<feature type="region of interest" description="Disordered" evidence="1">
    <location>
        <begin position="1"/>
        <end position="79"/>
    </location>
</feature>
<reference evidence="2" key="1">
    <citation type="journal article" date="2020" name="Nat. Commun.">
        <title>Large-scale genome sequencing of mycorrhizal fungi provides insights into the early evolution of symbiotic traits.</title>
        <authorList>
            <person name="Miyauchi S."/>
            <person name="Kiss E."/>
            <person name="Kuo A."/>
            <person name="Drula E."/>
            <person name="Kohler A."/>
            <person name="Sanchez-Garcia M."/>
            <person name="Morin E."/>
            <person name="Andreopoulos B."/>
            <person name="Barry K.W."/>
            <person name="Bonito G."/>
            <person name="Buee M."/>
            <person name="Carver A."/>
            <person name="Chen C."/>
            <person name="Cichocki N."/>
            <person name="Clum A."/>
            <person name="Culley D."/>
            <person name="Crous P.W."/>
            <person name="Fauchery L."/>
            <person name="Girlanda M."/>
            <person name="Hayes R.D."/>
            <person name="Keri Z."/>
            <person name="LaButti K."/>
            <person name="Lipzen A."/>
            <person name="Lombard V."/>
            <person name="Magnuson J."/>
            <person name="Maillard F."/>
            <person name="Murat C."/>
            <person name="Nolan M."/>
            <person name="Ohm R.A."/>
            <person name="Pangilinan J."/>
            <person name="Pereira M.F."/>
            <person name="Perotto S."/>
            <person name="Peter M."/>
            <person name="Pfister S."/>
            <person name="Riley R."/>
            <person name="Sitrit Y."/>
            <person name="Stielow J.B."/>
            <person name="Szollosi G."/>
            <person name="Zifcakova L."/>
            <person name="Stursova M."/>
            <person name="Spatafora J.W."/>
            <person name="Tedersoo L."/>
            <person name="Vaario L.M."/>
            <person name="Yamada A."/>
            <person name="Yan M."/>
            <person name="Wang P."/>
            <person name="Xu J."/>
            <person name="Bruns T."/>
            <person name="Baldrian P."/>
            <person name="Vilgalys R."/>
            <person name="Dunand C."/>
            <person name="Henrissat B."/>
            <person name="Grigoriev I.V."/>
            <person name="Hibbett D."/>
            <person name="Nagy L.G."/>
            <person name="Martin F.M."/>
        </authorList>
    </citation>
    <scope>NUCLEOTIDE SEQUENCE</scope>
    <source>
        <strain evidence="2">UH-Tt-Lm1</strain>
    </source>
</reference>
<proteinExistence type="predicted"/>
<feature type="compositionally biased region" description="Basic and acidic residues" evidence="1">
    <location>
        <begin position="1"/>
        <end position="23"/>
    </location>
</feature>
<dbReference type="Proteomes" id="UP000736335">
    <property type="component" value="Unassembled WGS sequence"/>
</dbReference>
<feature type="compositionally biased region" description="Basic and acidic residues" evidence="1">
    <location>
        <begin position="547"/>
        <end position="560"/>
    </location>
</feature>
<dbReference type="EMBL" id="WIUZ02000024">
    <property type="protein sequence ID" value="KAF9778160.1"/>
    <property type="molecule type" value="Genomic_DNA"/>
</dbReference>
<reference evidence="2" key="2">
    <citation type="submission" date="2020-11" db="EMBL/GenBank/DDBJ databases">
        <authorList>
            <consortium name="DOE Joint Genome Institute"/>
            <person name="Kuo A."/>
            <person name="Miyauchi S."/>
            <person name="Kiss E."/>
            <person name="Drula E."/>
            <person name="Kohler A."/>
            <person name="Sanchez-Garcia M."/>
            <person name="Andreopoulos B."/>
            <person name="Barry K.W."/>
            <person name="Bonito G."/>
            <person name="Buee M."/>
            <person name="Carver A."/>
            <person name="Chen C."/>
            <person name="Cichocki N."/>
            <person name="Clum A."/>
            <person name="Culley D."/>
            <person name="Crous P.W."/>
            <person name="Fauchery L."/>
            <person name="Girlanda M."/>
            <person name="Hayes R."/>
            <person name="Keri Z."/>
            <person name="Labutti K."/>
            <person name="Lipzen A."/>
            <person name="Lombard V."/>
            <person name="Magnuson J."/>
            <person name="Maillard F."/>
            <person name="Morin E."/>
            <person name="Murat C."/>
            <person name="Nolan M."/>
            <person name="Ohm R."/>
            <person name="Pangilinan J."/>
            <person name="Pereira M."/>
            <person name="Perotto S."/>
            <person name="Peter M."/>
            <person name="Riley R."/>
            <person name="Sitrit Y."/>
            <person name="Stielow B."/>
            <person name="Szollosi G."/>
            <person name="Zifcakova L."/>
            <person name="Stursova M."/>
            <person name="Spatafora J.W."/>
            <person name="Tedersoo L."/>
            <person name="Vaario L.-M."/>
            <person name="Yamada A."/>
            <person name="Yan M."/>
            <person name="Wang P."/>
            <person name="Xu J."/>
            <person name="Bruns T."/>
            <person name="Baldrian P."/>
            <person name="Vilgalys R."/>
            <person name="Henrissat B."/>
            <person name="Grigoriev I.V."/>
            <person name="Hibbett D."/>
            <person name="Nagy L.G."/>
            <person name="Martin F.M."/>
        </authorList>
    </citation>
    <scope>NUCLEOTIDE SEQUENCE</scope>
    <source>
        <strain evidence="2">UH-Tt-Lm1</strain>
    </source>
</reference>
<organism evidence="2 3">
    <name type="scientific">Thelephora terrestris</name>
    <dbReference type="NCBI Taxonomy" id="56493"/>
    <lineage>
        <taxon>Eukaryota</taxon>
        <taxon>Fungi</taxon>
        <taxon>Dikarya</taxon>
        <taxon>Basidiomycota</taxon>
        <taxon>Agaricomycotina</taxon>
        <taxon>Agaricomycetes</taxon>
        <taxon>Thelephorales</taxon>
        <taxon>Thelephoraceae</taxon>
        <taxon>Thelephora</taxon>
    </lineage>
</organism>
<feature type="compositionally biased region" description="Polar residues" evidence="1">
    <location>
        <begin position="37"/>
        <end position="54"/>
    </location>
</feature>
<sequence>MAEREDSKQGSRGEVRSGEERPRNNRGGPVIRVKVASRQSRGQEESGTQWSQTTNRKESEIGSFDVATSPRDFKNQPSSVANPITFPSFSMTWCPSDAKGNPLPSFGPLDAIDRKGGLFPSIENDSPWTFEEVKVAYPSTKGIWESVREVWRLSMFEELGTGDRTWTVLVKAWIVRHYEVCQEAGVQPYGPVVEYLRHVVQRNLISGEGLPSTEVKALKTPKTGRPSLRAKLPYVLVPPSPVQRIPKRKEVTPDSPTTTTRDEETEAMDEEWKETQGSPPTPKLRSLRGKGQKKVKRETKKETPAKQEKEKKVIAKDMSKMKVLEDSRLSPETKKLFPTSRKKKCVPLWRKYYLAYVTVWCEYCMKNKCRCSFTDEFTMLHPPSIMESLGGIGRRKKAVEAKRKAAATPIKKAFSEGSNVEVQETEPVNLDLPRMTIREWYADFLGARLAEDSRRMRLDLRKSAWEDIDRKFQARLLGTSAMSVDSSPVAGPSQPRVVSPQAEENMAEDLEKVVEDPGTPARSEVPSSSESEDEFAMSKKEGKRRAVSREEKKPEEAEGE</sequence>
<gene>
    <name evidence="2" type="ORF">BJ322DRAFT_1114415</name>
</gene>
<feature type="compositionally biased region" description="Basic and acidic residues" evidence="1">
    <location>
        <begin position="299"/>
        <end position="312"/>
    </location>
</feature>
<feature type="compositionally biased region" description="Basic residues" evidence="1">
    <location>
        <begin position="285"/>
        <end position="298"/>
    </location>
</feature>